<reference evidence="1 2" key="1">
    <citation type="submission" date="2015-09" db="EMBL/GenBank/DDBJ databases">
        <title>A metagenomics-based metabolic model of nitrate-dependent anaerobic oxidation of methane by Methanoperedens-like archaea.</title>
        <authorList>
            <person name="Arshad A."/>
            <person name="Speth D.R."/>
            <person name="De Graaf R.M."/>
            <person name="Op Den Camp H.J."/>
            <person name="Jetten M.S."/>
            <person name="Welte C.U."/>
        </authorList>
    </citation>
    <scope>NUCLEOTIDE SEQUENCE [LARGE SCALE GENOMIC DNA]</scope>
</reference>
<proteinExistence type="predicted"/>
<evidence type="ECO:0000313" key="1">
    <source>
        <dbReference type="EMBL" id="KPQ43617.1"/>
    </source>
</evidence>
<gene>
    <name evidence="1" type="ORF">MPEBLZ_01800</name>
</gene>
<dbReference type="EMBL" id="LKCM01000137">
    <property type="protein sequence ID" value="KPQ43617.1"/>
    <property type="molecule type" value="Genomic_DNA"/>
</dbReference>
<organism evidence="1 2">
    <name type="scientific">Candidatus Methanoperedens nitratireducens</name>
    <dbReference type="NCBI Taxonomy" id="1392998"/>
    <lineage>
        <taxon>Archaea</taxon>
        <taxon>Methanobacteriati</taxon>
        <taxon>Methanobacteriota</taxon>
        <taxon>Stenosarchaea group</taxon>
        <taxon>Methanomicrobia</taxon>
        <taxon>Methanosarcinales</taxon>
        <taxon>ANME-2 cluster</taxon>
        <taxon>Candidatus Methanoperedentaceae</taxon>
        <taxon>Candidatus Methanoperedens</taxon>
    </lineage>
</organism>
<dbReference type="AlphaFoldDB" id="A0A0P7ZIM6"/>
<evidence type="ECO:0000313" key="2">
    <source>
        <dbReference type="Proteomes" id="UP000050360"/>
    </source>
</evidence>
<dbReference type="Proteomes" id="UP000050360">
    <property type="component" value="Unassembled WGS sequence"/>
</dbReference>
<protein>
    <submittedName>
        <fullName evidence="1">Uncharacterized protein</fullName>
    </submittedName>
</protein>
<name>A0A0P7ZIM6_9EURY</name>
<sequence>MTKDENIKTIHDALPQFYSIEELKTYDELRLEDLASNVRAQNRTALIESAYIRNEKRK</sequence>
<comment type="caution">
    <text evidence="1">The sequence shown here is derived from an EMBL/GenBank/DDBJ whole genome shotgun (WGS) entry which is preliminary data.</text>
</comment>
<accession>A0A0P7ZIM6</accession>